<name>A0A1H9RPT6_9RHOB</name>
<organism evidence="2 3">
    <name type="scientific">Tranquillimonas rosea</name>
    <dbReference type="NCBI Taxonomy" id="641238"/>
    <lineage>
        <taxon>Bacteria</taxon>
        <taxon>Pseudomonadati</taxon>
        <taxon>Pseudomonadota</taxon>
        <taxon>Alphaproteobacteria</taxon>
        <taxon>Rhodobacterales</taxon>
        <taxon>Roseobacteraceae</taxon>
        <taxon>Tranquillimonas</taxon>
    </lineage>
</organism>
<sequence>MPTKRARSVWTASCSAAALACLSIPAIADGAPRTDKNAARVVPLTTRVPLNGVQLEFGLEGVAGLGALGGPDRDTVPTLDTTFTLDEQIDEAVRGTLFTRRQTGLYFQLRTVDNTRTVTTTKREAVDLSGSRLFLSITGKCLFRNEDPDAYCSYTPGADVGEADVNPDTLLPENFEFDSTFGRVIQRETHEALTAPGFQRGSAATGEYPGLVVDLPNNGYSFSELRGDRNGISRYENVETRPIATMSHVEQRLYSNSDEATLDRTIRGAVVLKADEWTTEALVTQGLAWVLPSFDARLPETGEAPNLGISNNLFYAANNTRLPEDSFTAYQSGVAWVSHPETPPTSAAETPVAWANTIWLGFSPVRDIAQSTSYRFDRTGTRDIVESEFTQGGTTGQAGEIIEGQLTIVDNLTDQLSEIDLTSIDDLFVQSGADVTSEDAIREVTSQEVSDYRYVPHLSFSGNRTSGNSVLRYYTGLIVGDDINAYAGGDVQVNTETGWEAFAGGTFYSDPDRDYFSELSASLSRRVALGAESSLRFGVSGSVELDRPEVDGTVLEPGEGANLVDVVAGYRRSNLGYTLRQRFSDVGTDENATSTTLGVNYRVDQRLSLTMEVTPASTEDAYISARAGLAWKLRDAADAPTLRVQWAKIDYDYGNDAIGQPLETSEQTLLASLQMRF</sequence>
<dbReference type="STRING" id="641238.SAMN04490244_102399"/>
<dbReference type="Proteomes" id="UP000198885">
    <property type="component" value="Unassembled WGS sequence"/>
</dbReference>
<evidence type="ECO:0000313" key="2">
    <source>
        <dbReference type="EMBL" id="SER74810.1"/>
    </source>
</evidence>
<dbReference type="RefSeq" id="WP_092689300.1">
    <property type="nucleotide sequence ID" value="NZ_FOGU01000002.1"/>
</dbReference>
<reference evidence="2 3" key="1">
    <citation type="submission" date="2016-10" db="EMBL/GenBank/DDBJ databases">
        <authorList>
            <person name="de Groot N.N."/>
        </authorList>
    </citation>
    <scope>NUCLEOTIDE SEQUENCE [LARGE SCALE GENOMIC DNA]</scope>
    <source>
        <strain evidence="2 3">DSM 23042</strain>
    </source>
</reference>
<evidence type="ECO:0008006" key="4">
    <source>
        <dbReference type="Google" id="ProtNLM"/>
    </source>
</evidence>
<dbReference type="PROSITE" id="PS51257">
    <property type="entry name" value="PROKAR_LIPOPROTEIN"/>
    <property type="match status" value="1"/>
</dbReference>
<dbReference type="EMBL" id="FOGU01000002">
    <property type="protein sequence ID" value="SER74810.1"/>
    <property type="molecule type" value="Genomic_DNA"/>
</dbReference>
<evidence type="ECO:0000256" key="1">
    <source>
        <dbReference type="SAM" id="SignalP"/>
    </source>
</evidence>
<dbReference type="OrthoDB" id="436996at2"/>
<keyword evidence="1" id="KW-0732">Signal</keyword>
<keyword evidence="3" id="KW-1185">Reference proteome</keyword>
<evidence type="ECO:0000313" key="3">
    <source>
        <dbReference type="Proteomes" id="UP000198885"/>
    </source>
</evidence>
<gene>
    <name evidence="2" type="ORF">SAMN04490244_102399</name>
</gene>
<accession>A0A1H9RPT6</accession>
<proteinExistence type="predicted"/>
<feature type="signal peptide" evidence="1">
    <location>
        <begin position="1"/>
        <end position="28"/>
    </location>
</feature>
<protein>
    <recommendedName>
        <fullName evidence="4">Decaheme-associated outer membrane protein, MtrB/PioB family</fullName>
    </recommendedName>
</protein>
<feature type="chain" id="PRO_5011755328" description="Decaheme-associated outer membrane protein, MtrB/PioB family" evidence="1">
    <location>
        <begin position="29"/>
        <end position="677"/>
    </location>
</feature>
<dbReference type="AlphaFoldDB" id="A0A1H9RPT6"/>